<proteinExistence type="predicted"/>
<accession>A0A9P6F3C1</accession>
<reference evidence="1" key="1">
    <citation type="journal article" date="2020" name="Fungal Divers.">
        <title>Resolving the Mortierellaceae phylogeny through synthesis of multi-gene phylogenetics and phylogenomics.</title>
        <authorList>
            <person name="Vandepol N."/>
            <person name="Liber J."/>
            <person name="Desiro A."/>
            <person name="Na H."/>
            <person name="Kennedy M."/>
            <person name="Barry K."/>
            <person name="Grigoriev I.V."/>
            <person name="Miller A.N."/>
            <person name="O'Donnell K."/>
            <person name="Stajich J.E."/>
            <person name="Bonito G."/>
        </authorList>
    </citation>
    <scope>NUCLEOTIDE SEQUENCE</scope>
    <source>
        <strain evidence="1">NRRL 2591</strain>
    </source>
</reference>
<evidence type="ECO:0000313" key="2">
    <source>
        <dbReference type="Proteomes" id="UP000723463"/>
    </source>
</evidence>
<comment type="caution">
    <text evidence="1">The sequence shown here is derived from an EMBL/GenBank/DDBJ whole genome shotgun (WGS) entry which is preliminary data.</text>
</comment>
<protein>
    <submittedName>
        <fullName evidence="1">Uncharacterized protein</fullName>
    </submittedName>
</protein>
<dbReference type="Proteomes" id="UP000723463">
    <property type="component" value="Unassembled WGS sequence"/>
</dbReference>
<dbReference type="AlphaFoldDB" id="A0A9P6F3C1"/>
<organism evidence="1 2">
    <name type="scientific">Mortierella hygrophila</name>
    <dbReference type="NCBI Taxonomy" id="979708"/>
    <lineage>
        <taxon>Eukaryota</taxon>
        <taxon>Fungi</taxon>
        <taxon>Fungi incertae sedis</taxon>
        <taxon>Mucoromycota</taxon>
        <taxon>Mortierellomycotina</taxon>
        <taxon>Mortierellomycetes</taxon>
        <taxon>Mortierellales</taxon>
        <taxon>Mortierellaceae</taxon>
        <taxon>Mortierella</taxon>
    </lineage>
</organism>
<dbReference type="EMBL" id="JAAAXW010000152">
    <property type="protein sequence ID" value="KAF9541927.1"/>
    <property type="molecule type" value="Genomic_DNA"/>
</dbReference>
<name>A0A9P6F3C1_9FUNG</name>
<gene>
    <name evidence="1" type="ORF">EC957_002557</name>
</gene>
<evidence type="ECO:0000313" key="1">
    <source>
        <dbReference type="EMBL" id="KAF9541927.1"/>
    </source>
</evidence>
<sequence>MDPISKNSHDTEHHLPELYMNILQCCPTLQIFIGYGSFLEPSKRSIIYKNSKLVRLKRTIIPRALGIPSHLPVVHMPHGYDLRHPHVRSPSIDELESLTVGSSHIHKTFTQDVQPSPLGHHYDFTMPWAFPKFDGQYKFEYEYHIADRDDPSCRPMDV</sequence>
<keyword evidence="2" id="KW-1185">Reference proteome</keyword>